<protein>
    <submittedName>
        <fullName evidence="4">Gas vesicle synthesis protein GvpL/GvpF</fullName>
    </submittedName>
</protein>
<dbReference type="PANTHER" id="PTHR36852">
    <property type="entry name" value="PROTEIN GVPL 2"/>
    <property type="match status" value="1"/>
</dbReference>
<dbReference type="AlphaFoldDB" id="A0A1H7LSS8"/>
<keyword evidence="5" id="KW-1185">Reference proteome</keyword>
<dbReference type="PANTHER" id="PTHR36852:SF1">
    <property type="entry name" value="PROTEIN GVPL 2"/>
    <property type="match status" value="1"/>
</dbReference>
<name>A0A1H7LSS8_9NOCA</name>
<proteinExistence type="inferred from homology"/>
<dbReference type="GO" id="GO:0031411">
    <property type="term" value="C:gas vesicle"/>
    <property type="evidence" value="ECO:0007669"/>
    <property type="project" value="UniProtKB-SubCell"/>
</dbReference>
<accession>A0A1H7LSS8</accession>
<gene>
    <name evidence="4" type="ORF">SAMN05444583_105128</name>
</gene>
<dbReference type="InterPro" id="IPR009430">
    <property type="entry name" value="GvpL/GvpF"/>
</dbReference>
<comment type="similarity">
    <text evidence="3">Belongs to the gas vesicle GvpF/GvpL family.</text>
</comment>
<keyword evidence="1" id="KW-0304">Gas vesicle</keyword>
<comment type="subcellular location">
    <subcellularLocation>
        <location evidence="2">Gas vesicle</location>
    </subcellularLocation>
</comment>
<sequence length="262" mass="28068">MSSDTGAESVSATGTYVYGIVPADVETNPDAAGVGDPPGQVTIVRHNDIAALVSEIETDHPLGTPDDLQAHARLLDGSAGVVPVLPLRFGSVMTDSDAVIDDLLSPHHDEFRAALDELEGQAQYVVKARYEETAMLREILSESADADRLREEIRDKPEDATRDARIALGELIGRALDAKRDTDTGTVLEAIEPLAHAVNVRPPSHDLDSVHVALLLDVAAQDDLEKALTGIAGDWSDRAEIRVLGPMAAYDFVLKAEPEPEN</sequence>
<evidence type="ECO:0000256" key="2">
    <source>
        <dbReference type="ARBA" id="ARBA00035108"/>
    </source>
</evidence>
<dbReference type="RefSeq" id="WP_072749905.1">
    <property type="nucleotide sequence ID" value="NZ_FOAW01000005.1"/>
</dbReference>
<dbReference type="Proteomes" id="UP000198677">
    <property type="component" value="Unassembled WGS sequence"/>
</dbReference>
<dbReference type="GO" id="GO:0031412">
    <property type="term" value="P:gas vesicle organization"/>
    <property type="evidence" value="ECO:0007669"/>
    <property type="project" value="InterPro"/>
</dbReference>
<reference evidence="5" key="1">
    <citation type="submission" date="2016-10" db="EMBL/GenBank/DDBJ databases">
        <authorList>
            <person name="Varghese N."/>
            <person name="Submissions S."/>
        </authorList>
    </citation>
    <scope>NUCLEOTIDE SEQUENCE [LARGE SCALE GENOMIC DNA]</scope>
    <source>
        <strain evidence="5">DSM 44675</strain>
    </source>
</reference>
<evidence type="ECO:0000256" key="1">
    <source>
        <dbReference type="ARBA" id="ARBA00022987"/>
    </source>
</evidence>
<dbReference type="OrthoDB" id="3867411at2"/>
<evidence type="ECO:0000313" key="4">
    <source>
        <dbReference type="EMBL" id="SEL01407.1"/>
    </source>
</evidence>
<dbReference type="Pfam" id="PF06386">
    <property type="entry name" value="GvpL_GvpF"/>
    <property type="match status" value="1"/>
</dbReference>
<dbReference type="EMBL" id="FOAW01000005">
    <property type="protein sequence ID" value="SEL01407.1"/>
    <property type="molecule type" value="Genomic_DNA"/>
</dbReference>
<organism evidence="4 5">
    <name type="scientific">Rhodococcus maanshanensis</name>
    <dbReference type="NCBI Taxonomy" id="183556"/>
    <lineage>
        <taxon>Bacteria</taxon>
        <taxon>Bacillati</taxon>
        <taxon>Actinomycetota</taxon>
        <taxon>Actinomycetes</taxon>
        <taxon>Mycobacteriales</taxon>
        <taxon>Nocardiaceae</taxon>
        <taxon>Rhodococcus</taxon>
    </lineage>
</organism>
<evidence type="ECO:0000313" key="5">
    <source>
        <dbReference type="Proteomes" id="UP000198677"/>
    </source>
</evidence>
<evidence type="ECO:0000256" key="3">
    <source>
        <dbReference type="ARBA" id="ARBA00035643"/>
    </source>
</evidence>